<accession>A0A4Y7SLX4</accession>
<evidence type="ECO:0000256" key="4">
    <source>
        <dbReference type="PROSITE-ProRule" id="PRU00175"/>
    </source>
</evidence>
<evidence type="ECO:0000256" key="2">
    <source>
        <dbReference type="ARBA" id="ARBA00022771"/>
    </source>
</evidence>
<evidence type="ECO:0000256" key="3">
    <source>
        <dbReference type="ARBA" id="ARBA00022833"/>
    </source>
</evidence>
<feature type="domain" description="RING-type" evidence="6">
    <location>
        <begin position="230"/>
        <end position="270"/>
    </location>
</feature>
<organism evidence="7 8">
    <name type="scientific">Coprinellus micaceus</name>
    <name type="common">Glistening ink-cap mushroom</name>
    <name type="synonym">Coprinus micaceus</name>
    <dbReference type="NCBI Taxonomy" id="71717"/>
    <lineage>
        <taxon>Eukaryota</taxon>
        <taxon>Fungi</taxon>
        <taxon>Dikarya</taxon>
        <taxon>Basidiomycota</taxon>
        <taxon>Agaricomycotina</taxon>
        <taxon>Agaricomycetes</taxon>
        <taxon>Agaricomycetidae</taxon>
        <taxon>Agaricales</taxon>
        <taxon>Agaricineae</taxon>
        <taxon>Psathyrellaceae</taxon>
        <taxon>Coprinellus</taxon>
    </lineage>
</organism>
<name>A0A4Y7SLX4_COPMI</name>
<dbReference type="AlphaFoldDB" id="A0A4Y7SLX4"/>
<gene>
    <name evidence="7" type="ORF">FA13DRAFT_1799026</name>
</gene>
<sequence length="385" mass="41734">MPRSTSPYVSRPLSSSPYPSQAVPTRHSQRLASRRSAPSTPTPAPSIASPRGPDAGIRDGGSTLQPSGITRHRVRASSPPSRRKNVQNALGQGKASQPSSSTSRSIPTTLAPLFAASQRPDLNTSRTQAVQLRPEPLDLQLSRPPPSPSFDAPSPTILERFDLLMTSEQTTFLPTPSDPGTSSQTLGGATSAQNAGRMEPRRTPSVQADEPSVPRAVACLAEEISAIAKCGMCLQFLGTSAFVLECGHSFCVFCLRRYFESKIRKDLAPLSPHRYHHLHKEEECQTVPQSSSDKSVLIECLNEHGLRAEIVFQYHCPTCRDPVTVAPRPNVTLSQTLGAVVQAFGGHFRFEQLEPAMGLSNAQRPFDGLFLTPSELTDAHLHSYL</sequence>
<dbReference type="EMBL" id="QPFP01000094">
    <property type="protein sequence ID" value="TEB22259.1"/>
    <property type="molecule type" value="Genomic_DNA"/>
</dbReference>
<keyword evidence="8" id="KW-1185">Reference proteome</keyword>
<feature type="compositionally biased region" description="Low complexity" evidence="5">
    <location>
        <begin position="96"/>
        <end position="109"/>
    </location>
</feature>
<feature type="region of interest" description="Disordered" evidence="5">
    <location>
        <begin position="1"/>
        <end position="128"/>
    </location>
</feature>
<feature type="compositionally biased region" description="Polar residues" evidence="5">
    <location>
        <begin position="1"/>
        <end position="23"/>
    </location>
</feature>
<dbReference type="STRING" id="71717.A0A4Y7SLX4"/>
<dbReference type="PROSITE" id="PS00518">
    <property type="entry name" value="ZF_RING_1"/>
    <property type="match status" value="1"/>
</dbReference>
<proteinExistence type="predicted"/>
<dbReference type="InterPro" id="IPR018957">
    <property type="entry name" value="Znf_C3HC4_RING-type"/>
</dbReference>
<feature type="region of interest" description="Disordered" evidence="5">
    <location>
        <begin position="170"/>
        <end position="210"/>
    </location>
</feature>
<evidence type="ECO:0000313" key="7">
    <source>
        <dbReference type="EMBL" id="TEB22259.1"/>
    </source>
</evidence>
<reference evidence="7 8" key="1">
    <citation type="journal article" date="2019" name="Nat. Ecol. Evol.">
        <title>Megaphylogeny resolves global patterns of mushroom evolution.</title>
        <authorList>
            <person name="Varga T."/>
            <person name="Krizsan K."/>
            <person name="Foldi C."/>
            <person name="Dima B."/>
            <person name="Sanchez-Garcia M."/>
            <person name="Sanchez-Ramirez S."/>
            <person name="Szollosi G.J."/>
            <person name="Szarkandi J.G."/>
            <person name="Papp V."/>
            <person name="Albert L."/>
            <person name="Andreopoulos W."/>
            <person name="Angelini C."/>
            <person name="Antonin V."/>
            <person name="Barry K.W."/>
            <person name="Bougher N.L."/>
            <person name="Buchanan P."/>
            <person name="Buyck B."/>
            <person name="Bense V."/>
            <person name="Catcheside P."/>
            <person name="Chovatia M."/>
            <person name="Cooper J."/>
            <person name="Damon W."/>
            <person name="Desjardin D."/>
            <person name="Finy P."/>
            <person name="Geml J."/>
            <person name="Haridas S."/>
            <person name="Hughes K."/>
            <person name="Justo A."/>
            <person name="Karasinski D."/>
            <person name="Kautmanova I."/>
            <person name="Kiss B."/>
            <person name="Kocsube S."/>
            <person name="Kotiranta H."/>
            <person name="LaButti K.M."/>
            <person name="Lechner B.E."/>
            <person name="Liimatainen K."/>
            <person name="Lipzen A."/>
            <person name="Lukacs Z."/>
            <person name="Mihaltcheva S."/>
            <person name="Morgado L.N."/>
            <person name="Niskanen T."/>
            <person name="Noordeloos M.E."/>
            <person name="Ohm R.A."/>
            <person name="Ortiz-Santana B."/>
            <person name="Ovrebo C."/>
            <person name="Racz N."/>
            <person name="Riley R."/>
            <person name="Savchenko A."/>
            <person name="Shiryaev A."/>
            <person name="Soop K."/>
            <person name="Spirin V."/>
            <person name="Szebenyi C."/>
            <person name="Tomsovsky M."/>
            <person name="Tulloss R.E."/>
            <person name="Uehling J."/>
            <person name="Grigoriev I.V."/>
            <person name="Vagvolgyi C."/>
            <person name="Papp T."/>
            <person name="Martin F.M."/>
            <person name="Miettinen O."/>
            <person name="Hibbett D.S."/>
            <person name="Nagy L.G."/>
        </authorList>
    </citation>
    <scope>NUCLEOTIDE SEQUENCE [LARGE SCALE GENOMIC DNA]</scope>
    <source>
        <strain evidence="7 8">FP101781</strain>
    </source>
</reference>
<dbReference type="SUPFAM" id="SSF57850">
    <property type="entry name" value="RING/U-box"/>
    <property type="match status" value="1"/>
</dbReference>
<dbReference type="InterPro" id="IPR001841">
    <property type="entry name" value="Znf_RING"/>
</dbReference>
<dbReference type="InterPro" id="IPR017907">
    <property type="entry name" value="Znf_RING_CS"/>
</dbReference>
<protein>
    <recommendedName>
        <fullName evidence="6">RING-type domain-containing protein</fullName>
    </recommendedName>
</protein>
<dbReference type="SMART" id="SM00184">
    <property type="entry name" value="RING"/>
    <property type="match status" value="1"/>
</dbReference>
<evidence type="ECO:0000256" key="1">
    <source>
        <dbReference type="ARBA" id="ARBA00022723"/>
    </source>
</evidence>
<evidence type="ECO:0000313" key="8">
    <source>
        <dbReference type="Proteomes" id="UP000298030"/>
    </source>
</evidence>
<keyword evidence="1" id="KW-0479">Metal-binding</keyword>
<dbReference type="PROSITE" id="PS50089">
    <property type="entry name" value="ZF_RING_2"/>
    <property type="match status" value="1"/>
</dbReference>
<feature type="region of interest" description="Disordered" evidence="5">
    <location>
        <begin position="136"/>
        <end position="155"/>
    </location>
</feature>
<feature type="compositionally biased region" description="Low complexity" evidence="5">
    <location>
        <begin position="34"/>
        <end position="51"/>
    </location>
</feature>
<evidence type="ECO:0000256" key="5">
    <source>
        <dbReference type="SAM" id="MobiDB-lite"/>
    </source>
</evidence>
<evidence type="ECO:0000259" key="6">
    <source>
        <dbReference type="PROSITE" id="PS50089"/>
    </source>
</evidence>
<dbReference type="Gene3D" id="3.30.40.10">
    <property type="entry name" value="Zinc/RING finger domain, C3HC4 (zinc finger)"/>
    <property type="match status" value="1"/>
</dbReference>
<keyword evidence="3" id="KW-0862">Zinc</keyword>
<comment type="caution">
    <text evidence="7">The sequence shown here is derived from an EMBL/GenBank/DDBJ whole genome shotgun (WGS) entry which is preliminary data.</text>
</comment>
<dbReference type="InterPro" id="IPR013083">
    <property type="entry name" value="Znf_RING/FYVE/PHD"/>
</dbReference>
<dbReference type="Pfam" id="PF00097">
    <property type="entry name" value="zf-C3HC4"/>
    <property type="match status" value="1"/>
</dbReference>
<keyword evidence="2 4" id="KW-0863">Zinc-finger</keyword>
<dbReference type="Proteomes" id="UP000298030">
    <property type="component" value="Unassembled WGS sequence"/>
</dbReference>
<feature type="compositionally biased region" description="Polar residues" evidence="5">
    <location>
        <begin position="170"/>
        <end position="194"/>
    </location>
</feature>
<feature type="compositionally biased region" description="Basic residues" evidence="5">
    <location>
        <begin position="70"/>
        <end position="85"/>
    </location>
</feature>
<dbReference type="GO" id="GO:0008270">
    <property type="term" value="F:zinc ion binding"/>
    <property type="evidence" value="ECO:0007669"/>
    <property type="project" value="UniProtKB-KW"/>
</dbReference>
<dbReference type="OrthoDB" id="3129882at2759"/>